<dbReference type="InterPro" id="IPR011335">
    <property type="entry name" value="Restrct_endonuc-II-like"/>
</dbReference>
<keyword evidence="3" id="KW-1185">Reference proteome</keyword>
<dbReference type="Gene3D" id="3.40.960.10">
    <property type="entry name" value="VSR Endonuclease"/>
    <property type="match status" value="1"/>
</dbReference>
<organism evidence="2 3">
    <name type="scientific">Antiquaquibacter soli</name>
    <dbReference type="NCBI Taxonomy" id="3064523"/>
    <lineage>
        <taxon>Bacteria</taxon>
        <taxon>Bacillati</taxon>
        <taxon>Actinomycetota</taxon>
        <taxon>Actinomycetes</taxon>
        <taxon>Micrococcales</taxon>
        <taxon>Microbacteriaceae</taxon>
        <taxon>Antiquaquibacter</taxon>
    </lineage>
</organism>
<evidence type="ECO:0000313" key="2">
    <source>
        <dbReference type="EMBL" id="MDO7880917.1"/>
    </source>
</evidence>
<proteinExistence type="predicted"/>
<protein>
    <submittedName>
        <fullName evidence="2">DUF559 domain-containing protein</fullName>
    </submittedName>
</protein>
<gene>
    <name evidence="2" type="ORF">Q5716_01615</name>
</gene>
<feature type="domain" description="DUF559" evidence="1">
    <location>
        <begin position="224"/>
        <end position="290"/>
    </location>
</feature>
<dbReference type="EMBL" id="JAUQUB010000001">
    <property type="protein sequence ID" value="MDO7880917.1"/>
    <property type="molecule type" value="Genomic_DNA"/>
</dbReference>
<reference evidence="2 3" key="1">
    <citation type="submission" date="2023-07" db="EMBL/GenBank/DDBJ databases">
        <title>Protaetiibacter sp. nov WY-16 isolated from soil.</title>
        <authorList>
            <person name="Liu B."/>
            <person name="Wan Y."/>
        </authorList>
    </citation>
    <scope>NUCLEOTIDE SEQUENCE [LARGE SCALE GENOMIC DNA]</scope>
    <source>
        <strain evidence="2 3">WY-16</strain>
    </source>
</reference>
<accession>A0ABT9BNQ1</accession>
<name>A0ABT9BNQ1_9MICO</name>
<evidence type="ECO:0000313" key="3">
    <source>
        <dbReference type="Proteomes" id="UP001241072"/>
    </source>
</evidence>
<dbReference type="Proteomes" id="UP001241072">
    <property type="component" value="Unassembled WGS sequence"/>
</dbReference>
<dbReference type="InterPro" id="IPR007569">
    <property type="entry name" value="DUF559"/>
</dbReference>
<evidence type="ECO:0000259" key="1">
    <source>
        <dbReference type="Pfam" id="PF04480"/>
    </source>
</evidence>
<dbReference type="RefSeq" id="WP_305001342.1">
    <property type="nucleotide sequence ID" value="NZ_JAUQUB010000001.1"/>
</dbReference>
<sequence>MAPRIPLPPPLRHRTFTTAEAVAHGLGRRRLGGPDLVSPAHGVWVSRDVEVTVDMLCRSVLTRIPAGFACDATAARLWGVPLPLWCDSEPITVALDSGRAPTGRGIRGRVLGVGADELATRAGIRLTSPARTWVDLAPRLAMRDLVAAGDFLIRRTSPLVAFADLAAAVDRRAGDRGVRRLRAALPLLSDRSESRRESHLRLILARAGLGEVEVNVWITTVSGHRYRTDFAIREARIAIEYQGEYHFDPAQQRADMLRRSRLQASGWTVIEVSKDDLANPRELLTRIRNTIARR</sequence>
<comment type="caution">
    <text evidence="2">The sequence shown here is derived from an EMBL/GenBank/DDBJ whole genome shotgun (WGS) entry which is preliminary data.</text>
</comment>
<dbReference type="Pfam" id="PF04480">
    <property type="entry name" value="DUF559"/>
    <property type="match status" value="1"/>
</dbReference>
<dbReference type="SUPFAM" id="SSF52980">
    <property type="entry name" value="Restriction endonuclease-like"/>
    <property type="match status" value="1"/>
</dbReference>